<dbReference type="Proteomes" id="UP000824890">
    <property type="component" value="Unassembled WGS sequence"/>
</dbReference>
<dbReference type="EMBL" id="JAGKQM010000002">
    <property type="protein sequence ID" value="KAH0937993.1"/>
    <property type="molecule type" value="Genomic_DNA"/>
</dbReference>
<evidence type="ECO:0000313" key="2">
    <source>
        <dbReference type="Proteomes" id="UP000824890"/>
    </source>
</evidence>
<evidence type="ECO:0000313" key="1">
    <source>
        <dbReference type="EMBL" id="KAH0937993.1"/>
    </source>
</evidence>
<keyword evidence="2" id="KW-1185">Reference proteome</keyword>
<organism evidence="1 2">
    <name type="scientific">Brassica napus</name>
    <name type="common">Rape</name>
    <dbReference type="NCBI Taxonomy" id="3708"/>
    <lineage>
        <taxon>Eukaryota</taxon>
        <taxon>Viridiplantae</taxon>
        <taxon>Streptophyta</taxon>
        <taxon>Embryophyta</taxon>
        <taxon>Tracheophyta</taxon>
        <taxon>Spermatophyta</taxon>
        <taxon>Magnoliopsida</taxon>
        <taxon>eudicotyledons</taxon>
        <taxon>Gunneridae</taxon>
        <taxon>Pentapetalae</taxon>
        <taxon>rosids</taxon>
        <taxon>malvids</taxon>
        <taxon>Brassicales</taxon>
        <taxon>Brassicaceae</taxon>
        <taxon>Brassiceae</taxon>
        <taxon>Brassica</taxon>
    </lineage>
</organism>
<name>A0ABQ8E8L6_BRANA</name>
<reference evidence="1 2" key="1">
    <citation type="submission" date="2021-05" db="EMBL/GenBank/DDBJ databases">
        <title>Genome Assembly of Synthetic Allotetraploid Brassica napus Reveals Homoeologous Exchanges between Subgenomes.</title>
        <authorList>
            <person name="Davis J.T."/>
        </authorList>
    </citation>
    <scope>NUCLEOTIDE SEQUENCE [LARGE SCALE GENOMIC DNA]</scope>
    <source>
        <strain evidence="2">cv. Da-Ae</strain>
        <tissue evidence="1">Seedling</tissue>
    </source>
</reference>
<accession>A0ABQ8E8L6</accession>
<protein>
    <submittedName>
        <fullName evidence="1">Uncharacterized protein</fullName>
    </submittedName>
</protein>
<sequence length="95" mass="11035">MLVDKSYVLPVRFSRKIWSNLTKGMLGHHHTSENLQKMTWTANGFSLYTMHFRSQFTLSGWKEICITMETPPPPSTFSSIHKTVDKNIHNRLSLL</sequence>
<proteinExistence type="predicted"/>
<comment type="caution">
    <text evidence="1">The sequence shown here is derived from an EMBL/GenBank/DDBJ whole genome shotgun (WGS) entry which is preliminary data.</text>
</comment>
<feature type="non-terminal residue" evidence="1">
    <location>
        <position position="95"/>
    </location>
</feature>
<gene>
    <name evidence="1" type="ORF">HID58_005454</name>
</gene>